<reference evidence="1" key="1">
    <citation type="submission" date="2022-07" db="EMBL/GenBank/DDBJ databases">
        <title>Genome Sequence of Lecanicillium saksenae.</title>
        <authorList>
            <person name="Buettner E."/>
        </authorList>
    </citation>
    <scope>NUCLEOTIDE SEQUENCE</scope>
    <source>
        <strain evidence="1">VT-O1</strain>
    </source>
</reference>
<proteinExistence type="predicted"/>
<evidence type="ECO:0000313" key="1">
    <source>
        <dbReference type="EMBL" id="KAJ3494923.1"/>
    </source>
</evidence>
<dbReference type="EMBL" id="JANAKD010000331">
    <property type="protein sequence ID" value="KAJ3494923.1"/>
    <property type="molecule type" value="Genomic_DNA"/>
</dbReference>
<accession>A0ACC1R0F2</accession>
<organism evidence="1 2">
    <name type="scientific">Lecanicillium saksenae</name>
    <dbReference type="NCBI Taxonomy" id="468837"/>
    <lineage>
        <taxon>Eukaryota</taxon>
        <taxon>Fungi</taxon>
        <taxon>Dikarya</taxon>
        <taxon>Ascomycota</taxon>
        <taxon>Pezizomycotina</taxon>
        <taxon>Sordariomycetes</taxon>
        <taxon>Hypocreomycetidae</taxon>
        <taxon>Hypocreales</taxon>
        <taxon>Cordycipitaceae</taxon>
        <taxon>Lecanicillium</taxon>
    </lineage>
</organism>
<gene>
    <name evidence="1" type="ORF">NLG97_g3761</name>
</gene>
<protein>
    <submittedName>
        <fullName evidence="1">Uncharacterized protein</fullName>
    </submittedName>
</protein>
<name>A0ACC1R0F2_9HYPO</name>
<keyword evidence="2" id="KW-1185">Reference proteome</keyword>
<evidence type="ECO:0000313" key="2">
    <source>
        <dbReference type="Proteomes" id="UP001148737"/>
    </source>
</evidence>
<dbReference type="Proteomes" id="UP001148737">
    <property type="component" value="Unassembled WGS sequence"/>
</dbReference>
<comment type="caution">
    <text evidence="1">The sequence shown here is derived from an EMBL/GenBank/DDBJ whole genome shotgun (WGS) entry which is preliminary data.</text>
</comment>
<sequence>MEGPTSDMFIDFDHGKVERMKLKRTYPSFLDGQDFIENNNTGGPRHVPGVHLAINFERLPVIQFSHGFGEWKQERLNSMEIAMIQLMNDITEEENWYTRVREFDSVQRWKRTAISQFNLDSDTWDWCLFELIGKAEKYSQREASILALDAASRVYKTDRFGDTDLFKELTKNTLGRSISPWLYPFIYAGSPIRADGRSVRLDNITDCIGGGSVPPKPFWDNDCSSGEEKYYSDTSQWLPADMKFTDNSIRFNSSINNLHPIQHKPLYAAIETLISESLPDWNQVLLYKSLQRNGPRIQPQNLRCHSCVDTEDSCTCTVQLGNFAEWSRGNISPGVVAPPENENWSAIEAINGVYTDSRKLYNEISLRQAFAKRGLQVYVELASIDIGANGVMSQESSQRLQWNLNGNRNERIVATTLICLRRENIREDSGQISFRTELKRHEMGENNTLGGRTSAQVGSQASYISAVPAPPLFQKLVTINLPAGRTITYSNALQHKIERLQLVDESKSGSLQFLAVHLADPHYMLCSTRHVPPQSVAWWWEAAKLGFVFKKFNIPTEIRGLISDYAIGKGYGHSIEDDESEDDNSENGDDENEDDGNEDDGNEDDGNEDDGNEDDGNEDNENEGDDNEGNDNEEDGSEEGGDEHGGNDDSEGDNEGDDGTGKPGLSEGSRFTRDTSPEKPQEEKPIRIEAAVRMREKALKIHGEVMDAVNGLRIYGVPGHHRAWFRKMSDNSVPLDHTDPEDAQYPVVNAVIKDDGTIVRAPDQAEDDEYDNDEESDDDWNSTGRIDDEQNSSATNIGQDSQANDEAMLLQEVASQDSGQAQTTDEQNTEEQIAEQLHGERVSSEMSELESDGEDATASEGSGASSATSGPLEVGSTESAESCRGTRRRGEEDLGDFSRIRRQRL</sequence>